<dbReference type="EMBL" id="CAID01000004">
    <property type="protein sequence ID" value="CEF97741.1"/>
    <property type="molecule type" value="Genomic_DNA"/>
</dbReference>
<reference evidence="4 5" key="2">
    <citation type="journal article" date="2014" name="BMC Genomics">
        <title>An improved genome of the model marine alga Ostreococcus tauri unfolds by assessing Illumina de novo assemblies.</title>
        <authorList>
            <person name="Blanc-Mathieu R."/>
            <person name="Verhelst B."/>
            <person name="Derelle E."/>
            <person name="Rombauts S."/>
            <person name="Bouget F.Y."/>
            <person name="Carre I."/>
            <person name="Chateau A."/>
            <person name="Eyre-Walker A."/>
            <person name="Grimsley N."/>
            <person name="Moreau H."/>
            <person name="Piegu B."/>
            <person name="Rivals E."/>
            <person name="Schackwitz W."/>
            <person name="Van de Peer Y."/>
            <person name="Piganeau G."/>
        </authorList>
    </citation>
    <scope>NUCLEOTIDE SEQUENCE [LARGE SCALE GENOMIC DNA]</scope>
    <source>
        <strain evidence="5">OTTH 0595 / CCAP 157/2 / RCC745</strain>
    </source>
</reference>
<evidence type="ECO:0000313" key="4">
    <source>
        <dbReference type="EMBL" id="CEF97741.1"/>
    </source>
</evidence>
<dbReference type="Gene3D" id="3.90.190.10">
    <property type="entry name" value="Protein tyrosine phosphatase superfamily"/>
    <property type="match status" value="1"/>
</dbReference>
<reference evidence="5" key="1">
    <citation type="journal article" date="2006" name="Proc. Natl. Acad. Sci. U.S.A.">
        <title>Genome analysis of the smallest free-living eukaryote Ostreococcus tauri unveils many unique features.</title>
        <authorList>
            <person name="Derelle E."/>
            <person name="Ferraz C."/>
            <person name="Rombauts S."/>
            <person name="Rouze P."/>
            <person name="Worden A.Z."/>
            <person name="Robbens S."/>
            <person name="Partensky F."/>
            <person name="Degroeve S."/>
            <person name="Echeynie S."/>
            <person name="Cooke R."/>
            <person name="Saeys Y."/>
            <person name="Wuyts J."/>
            <person name="Jabbari K."/>
            <person name="Bowler C."/>
            <person name="Panaud O."/>
            <person name="Piegu B."/>
            <person name="Ball S.G."/>
            <person name="Ral J.-P."/>
            <person name="Bouget F.-Y."/>
            <person name="Piganeau G."/>
            <person name="De Baets B."/>
            <person name="Picard A."/>
            <person name="Delseny M."/>
            <person name="Demaille J."/>
            <person name="Van de Peer Y."/>
            <person name="Moreau H."/>
        </authorList>
    </citation>
    <scope>NUCLEOTIDE SEQUENCE [LARGE SCALE GENOMIC DNA]</scope>
    <source>
        <strain evidence="5">OTTH 0595 / CCAP 157/2 / RCC745</strain>
    </source>
</reference>
<name>A0A090M0N5_OSTTA</name>
<evidence type="ECO:0000259" key="2">
    <source>
        <dbReference type="Pfam" id="PF04179"/>
    </source>
</evidence>
<feature type="domain" description="Rit1 DUSP-like" evidence="2">
    <location>
        <begin position="401"/>
        <end position="501"/>
    </location>
</feature>
<dbReference type="FunCoup" id="A0A090M0N5">
    <property type="interactions" value="163"/>
</dbReference>
<feature type="domain" description="Rit1 N-terminal" evidence="3">
    <location>
        <begin position="66"/>
        <end position="336"/>
    </location>
</feature>
<dbReference type="RefSeq" id="XP_003079030.2">
    <property type="nucleotide sequence ID" value="XM_003078982.2"/>
</dbReference>
<dbReference type="InterPro" id="IPR033449">
    <property type="entry name" value="Rit1_N"/>
</dbReference>
<dbReference type="AlphaFoldDB" id="A0A090M0N5"/>
<protein>
    <submittedName>
        <fullName evidence="4">Initiator tRNA phosphoribosyl transferase</fullName>
    </submittedName>
</protein>
<dbReference type="PANTHER" id="PTHR31811">
    <property type="entry name" value="TRNA A64-2'-O-RIBOSYLPHOSPHATE TRANSFERASE"/>
    <property type="match status" value="1"/>
</dbReference>
<dbReference type="OrthoDB" id="498231at2759"/>
<dbReference type="InParanoid" id="A0A090M0N5"/>
<dbReference type="InterPro" id="IPR029021">
    <property type="entry name" value="Prot-tyrosine_phosphatase-like"/>
</dbReference>
<evidence type="ECO:0000259" key="3">
    <source>
        <dbReference type="Pfam" id="PF17184"/>
    </source>
</evidence>
<dbReference type="STRING" id="70448.A0A090M0N5"/>
<dbReference type="GO" id="GO:0019988">
    <property type="term" value="P:charged-tRNA amino acid modification"/>
    <property type="evidence" value="ECO:0007669"/>
    <property type="project" value="InterPro"/>
</dbReference>
<keyword evidence="5" id="KW-1185">Reference proteome</keyword>
<dbReference type="Proteomes" id="UP000009170">
    <property type="component" value="Unassembled WGS sequence"/>
</dbReference>
<accession>A0A090M0N5</accession>
<dbReference type="GO" id="GO:0043399">
    <property type="term" value="F:tRNA adenosine(64)-2'-O-ribosylphosphate transferase activity"/>
    <property type="evidence" value="ECO:0007669"/>
    <property type="project" value="InterPro"/>
</dbReference>
<proteinExistence type="predicted"/>
<keyword evidence="4" id="KW-0808">Transferase</keyword>
<dbReference type="PANTHER" id="PTHR31811:SF0">
    <property type="entry name" value="TRNA A64-2'-O-RIBOSYLPHOSPHATE TRANSFERASE"/>
    <property type="match status" value="1"/>
</dbReference>
<organism evidence="4 5">
    <name type="scientific">Ostreococcus tauri</name>
    <name type="common">Marine green alga</name>
    <dbReference type="NCBI Taxonomy" id="70448"/>
    <lineage>
        <taxon>Eukaryota</taxon>
        <taxon>Viridiplantae</taxon>
        <taxon>Chlorophyta</taxon>
        <taxon>Mamiellophyceae</taxon>
        <taxon>Mamiellales</taxon>
        <taxon>Bathycoccaceae</taxon>
        <taxon>Ostreococcus</taxon>
    </lineage>
</organism>
<evidence type="ECO:0000313" key="5">
    <source>
        <dbReference type="Proteomes" id="UP000009170"/>
    </source>
</evidence>
<dbReference type="GeneID" id="9833233"/>
<feature type="region of interest" description="Disordered" evidence="1">
    <location>
        <begin position="1"/>
        <end position="32"/>
    </location>
</feature>
<dbReference type="InterPro" id="IPR033421">
    <property type="entry name" value="Rit1_DUSP-like"/>
</dbReference>
<dbReference type="InterPro" id="IPR007306">
    <property type="entry name" value="Rit1"/>
</dbReference>
<comment type="caution">
    <text evidence="4">The sequence shown here is derived from an EMBL/GenBank/DDBJ whole genome shotgun (WGS) entry which is preliminary data.</text>
</comment>
<dbReference type="KEGG" id="ota:OT_ostta04g04900"/>
<evidence type="ECO:0000256" key="1">
    <source>
        <dbReference type="SAM" id="MobiDB-lite"/>
    </source>
</evidence>
<dbReference type="GO" id="GO:0005737">
    <property type="term" value="C:cytoplasm"/>
    <property type="evidence" value="ECO:0007669"/>
    <property type="project" value="TreeGrafter"/>
</dbReference>
<dbReference type="Pfam" id="PF04179">
    <property type="entry name" value="Init_tRNA_PT"/>
    <property type="match status" value="1"/>
</dbReference>
<dbReference type="Pfam" id="PF17184">
    <property type="entry name" value="Rit1_C"/>
    <property type="match status" value="1"/>
</dbReference>
<gene>
    <name evidence="4" type="ORF">OT_ostta04g04900</name>
</gene>
<sequence>MSFFVGARDASESSSASSSGATRDARGARSSVGEWCDDDDALSRVDDDTLNAMLRPSVYAITREIKRRGGGASERLRSIAADARWTRDATTERFGSLPVFANARCGTWYVDAPECYFKSTDGHDKNWAFSGVRLNARVAREAAARGGCVVVDATASAVKRFPDAMSKTVPIWCETLNRAVARAGGVRWREGDDRGVTLPEWISTNEREAVNARREQFDDSLRRSGWDAGNELRDILKKPFQCVWVSQGGDGSELTLETLRAADFTPIVLLSASAPLLGRGERSVGDDGRAFTYVPGAGDDEESWARGLTPEIYRKHRDALLRANQGDVDVLISKLVARSRDSKGTGEYSETVIELDPECGLGACRVASRRVYDRPDVNDLADAFLHVGELAVESSRLATPFLHVSAKKDKISRSDLKNAIEPSIQFVRRSLPTPKARLCVTCDDGVDHSVAMVIALSIALCPQSLGADLTKDDIRRRLAVISRTHPDARPSRGSLKQVYNHFVG</sequence>
<feature type="compositionally biased region" description="Low complexity" evidence="1">
    <location>
        <begin position="1"/>
        <end position="22"/>
    </location>
</feature>